<evidence type="ECO:0000256" key="1">
    <source>
        <dbReference type="ARBA" id="ARBA00005232"/>
    </source>
</evidence>
<dbReference type="GO" id="GO:0019254">
    <property type="term" value="P:carnitine metabolic process, CoA-linked"/>
    <property type="evidence" value="ECO:0007669"/>
    <property type="project" value="TreeGrafter"/>
</dbReference>
<feature type="domain" description="Choline/carnitine acyltransferase" evidence="4">
    <location>
        <begin position="336"/>
        <end position="578"/>
    </location>
</feature>
<reference evidence="5" key="2">
    <citation type="submission" date="2025-09" db="UniProtKB">
        <authorList>
            <consortium name="Ensembl"/>
        </authorList>
    </citation>
    <scope>IDENTIFICATION</scope>
</reference>
<evidence type="ECO:0000256" key="3">
    <source>
        <dbReference type="ARBA" id="ARBA00023315"/>
    </source>
</evidence>
<dbReference type="Proteomes" id="UP000261340">
    <property type="component" value="Unplaced"/>
</dbReference>
<dbReference type="Pfam" id="PF00755">
    <property type="entry name" value="Carn_acyltransf"/>
    <property type="match status" value="2"/>
</dbReference>
<dbReference type="GO" id="GO:0004092">
    <property type="term" value="F:carnitine O-acetyltransferase activity"/>
    <property type="evidence" value="ECO:0007669"/>
    <property type="project" value="TreeGrafter"/>
</dbReference>
<dbReference type="GeneTree" id="ENSGT01150000286917"/>
<proteinExistence type="inferred from homology"/>
<dbReference type="InterPro" id="IPR039551">
    <property type="entry name" value="Cho/carn_acyl_trans"/>
</dbReference>
<dbReference type="Gene3D" id="3.30.559.70">
    <property type="entry name" value="Choline/Carnitine o-acyltransferase, domain 2"/>
    <property type="match status" value="1"/>
</dbReference>
<evidence type="ECO:0000259" key="4">
    <source>
        <dbReference type="Pfam" id="PF00755"/>
    </source>
</evidence>
<comment type="similarity">
    <text evidence="1">Belongs to the carnitine/choline acetyltransferase family.</text>
</comment>
<dbReference type="AlphaFoldDB" id="A0A3Q0RX02"/>
<dbReference type="OMA" id="YNTHVHT"/>
<keyword evidence="3" id="KW-0012">Acyltransferase</keyword>
<keyword evidence="6" id="KW-1185">Reference proteome</keyword>
<organism evidence="5 6">
    <name type="scientific">Amphilophus citrinellus</name>
    <name type="common">Midas cichlid</name>
    <name type="synonym">Cichlasoma citrinellum</name>
    <dbReference type="NCBI Taxonomy" id="61819"/>
    <lineage>
        <taxon>Eukaryota</taxon>
        <taxon>Metazoa</taxon>
        <taxon>Chordata</taxon>
        <taxon>Craniata</taxon>
        <taxon>Vertebrata</taxon>
        <taxon>Euteleostomi</taxon>
        <taxon>Actinopterygii</taxon>
        <taxon>Neopterygii</taxon>
        <taxon>Teleostei</taxon>
        <taxon>Neoteleostei</taxon>
        <taxon>Acanthomorphata</taxon>
        <taxon>Ovalentaria</taxon>
        <taxon>Cichlomorphae</taxon>
        <taxon>Cichliformes</taxon>
        <taxon>Cichlidae</taxon>
        <taxon>New World cichlids</taxon>
        <taxon>Cichlasomatinae</taxon>
        <taxon>Heroini</taxon>
        <taxon>Amphilophus</taxon>
    </lineage>
</organism>
<dbReference type="InterPro" id="IPR000542">
    <property type="entry name" value="Carn_acyl_trans"/>
</dbReference>
<dbReference type="PANTHER" id="PTHR22589:SF50">
    <property type="entry name" value="CARNITINE O-ACETYLTRANSFERASE"/>
    <property type="match status" value="1"/>
</dbReference>
<sequence>AGEDEADRGNNKFLSRAPVNFLCIQAVIRLPHLPVPPLRETCERYLSALEPIVKEDELKQTTWLMEEFLKEGGDGEKLQKSLERKACTTDNWLTDHGLQTQYLDCREPLVVFSNFGFALPQMDFRDKLGQIRCAAKLITAVLDFKTMIDNETLPVEYMRGEPLCMMQYCQALSSCCIPGLKTDSLVFHGKSSNAPKHITVAHNSQFFTVEVYNSDGTPITVDQLCVQLERICNSPLETNMELVGILTTLRRDSWAKWYDRLVQDPSNRESVSAIERSICMLCLDGAMPQVYGKSGRCAVLQMLHGGGSQWNSANRWFDKSLQVKEETPMMYQKKPQMMPSPVELLPMPQKLHFSITPDIKNVIEEAKQSMDKIAEDLDLRVLVFSHFGKNFIKAHKLSPDAFVQMAIQLAYYRIYQQCCASYEAASMRLFRKGRLGVIISTSSASAAFVKSFDDPKKQSTEKLDLLEKAIKVHRWNTNMEIRGQIIYGHILALKNQAIEDDIPMPGIFTDPSLDKAFNFRLSTSQVRTGTGCLCFAGPDQPEVYDFCYSFTDDDITFVGSAWKSCKENNVIQLIQTLEDALLDMRMLLENETSSA</sequence>
<dbReference type="GO" id="GO:0005777">
    <property type="term" value="C:peroxisome"/>
    <property type="evidence" value="ECO:0007669"/>
    <property type="project" value="TreeGrafter"/>
</dbReference>
<dbReference type="SUPFAM" id="SSF52777">
    <property type="entry name" value="CoA-dependent acyltransferases"/>
    <property type="match status" value="2"/>
</dbReference>
<dbReference type="InterPro" id="IPR023213">
    <property type="entry name" value="CAT-like_dom_sf"/>
</dbReference>
<dbReference type="InterPro" id="IPR042231">
    <property type="entry name" value="Cho/carn_acyl_trans_2"/>
</dbReference>
<keyword evidence="2" id="KW-0808">Transferase</keyword>
<dbReference type="Gene3D" id="3.30.559.10">
    <property type="entry name" value="Chloramphenicol acetyltransferase-like domain"/>
    <property type="match status" value="2"/>
</dbReference>
<dbReference type="PANTHER" id="PTHR22589">
    <property type="entry name" value="CARNITINE O-ACYLTRANSFERASE"/>
    <property type="match status" value="1"/>
</dbReference>
<dbReference type="Ensembl" id="ENSACIT00000014614.1">
    <property type="protein sequence ID" value="ENSACIP00000014233.1"/>
    <property type="gene ID" value="ENSACIG00000010967.1"/>
</dbReference>
<name>A0A3Q0RX02_AMPCI</name>
<feature type="domain" description="Choline/carnitine acyltransferase" evidence="4">
    <location>
        <begin position="33"/>
        <end position="323"/>
    </location>
</feature>
<accession>A0A3Q0RX02</accession>
<evidence type="ECO:0000313" key="5">
    <source>
        <dbReference type="Ensembl" id="ENSACIP00000014233.1"/>
    </source>
</evidence>
<dbReference type="STRING" id="61819.ENSACIP00000014233"/>
<reference evidence="5" key="1">
    <citation type="submission" date="2025-08" db="UniProtKB">
        <authorList>
            <consortium name="Ensembl"/>
        </authorList>
    </citation>
    <scope>IDENTIFICATION</scope>
</reference>
<protein>
    <submittedName>
        <fullName evidence="5">Carnitine O-acetyltransferase a</fullName>
    </submittedName>
</protein>
<evidence type="ECO:0000256" key="2">
    <source>
        <dbReference type="ARBA" id="ARBA00022679"/>
    </source>
</evidence>
<evidence type="ECO:0000313" key="6">
    <source>
        <dbReference type="Proteomes" id="UP000261340"/>
    </source>
</evidence>